<dbReference type="RefSeq" id="XP_013243818.1">
    <property type="nucleotide sequence ID" value="XM_013388364.1"/>
</dbReference>
<dbReference type="SUPFAM" id="SSF55961">
    <property type="entry name" value="Bet v1-like"/>
    <property type="match status" value="1"/>
</dbReference>
<dbReference type="Pfam" id="PF01852">
    <property type="entry name" value="START"/>
    <property type="match status" value="1"/>
</dbReference>
<dbReference type="PANTHER" id="PTHR19308:SF14">
    <property type="entry name" value="START DOMAIN-CONTAINING PROTEIN"/>
    <property type="match status" value="1"/>
</dbReference>
<dbReference type="InterPro" id="IPR023393">
    <property type="entry name" value="START-like_dom_sf"/>
</dbReference>
<dbReference type="Proteomes" id="UP000027361">
    <property type="component" value="Unassembled WGS sequence"/>
</dbReference>
<feature type="domain" description="START" evidence="1">
    <location>
        <begin position="42"/>
        <end position="212"/>
    </location>
</feature>
<dbReference type="AlphaFoldDB" id="A0A066W8F6"/>
<dbReference type="GO" id="GO:0005737">
    <property type="term" value="C:cytoplasm"/>
    <property type="evidence" value="ECO:0007669"/>
    <property type="project" value="UniProtKB-ARBA"/>
</dbReference>
<dbReference type="OrthoDB" id="196858at2759"/>
<protein>
    <submittedName>
        <fullName evidence="2">Bet v1-like protein</fullName>
    </submittedName>
</protein>
<dbReference type="EMBL" id="JMSN01000030">
    <property type="protein sequence ID" value="KDN47329.1"/>
    <property type="molecule type" value="Genomic_DNA"/>
</dbReference>
<dbReference type="GeneID" id="25264273"/>
<reference evidence="2 3" key="1">
    <citation type="submission" date="2014-05" db="EMBL/GenBank/DDBJ databases">
        <title>Draft genome sequence of a rare smut relative, Tilletiaria anomala UBC 951.</title>
        <authorList>
            <consortium name="DOE Joint Genome Institute"/>
            <person name="Toome M."/>
            <person name="Kuo A."/>
            <person name="Henrissat B."/>
            <person name="Lipzen A."/>
            <person name="Tritt A."/>
            <person name="Yoshinaga Y."/>
            <person name="Zane M."/>
            <person name="Barry K."/>
            <person name="Grigoriev I.V."/>
            <person name="Spatafora J.W."/>
            <person name="Aimea M.C."/>
        </authorList>
    </citation>
    <scope>NUCLEOTIDE SEQUENCE [LARGE SCALE GENOMIC DNA]</scope>
    <source>
        <strain evidence="2 3">UBC 951</strain>
    </source>
</reference>
<gene>
    <name evidence="2" type="ORF">K437DRAFT_255870</name>
</gene>
<dbReference type="InterPro" id="IPR051213">
    <property type="entry name" value="START_lipid_transfer"/>
</dbReference>
<dbReference type="InParanoid" id="A0A066W8F6"/>
<sequence>MSIQIPDTPIQAEGFYSIPPEYEAALKEAQTLLAAQLDPAAEADWTDAGVNADVQLHRKDNPDDAHDIPWVKGVTTVEGATPEEVLATIQLPNMRKKWDPRFELGKPIQRYGPQSYLFYSVMKSPSYFIWARDIGGVQRNVYGSPSAGDITILQKSVDNQELLPDAGSYAKSRTRATVELSAWVLRAKGADTEVTYIVKIHLNGLIPTSVVSLISTETPMCVGRVRDTFYTTGFAPYDVHNTIGSERKTINATAEFEDGDGSVVTGGERVWTGFYLSKGEDAFTIRYDKKRMYPDGVQVVVQGDAKADVSAQVDGDELVKVDVKPGSEGKTFQVVITPK</sequence>
<dbReference type="InterPro" id="IPR002913">
    <property type="entry name" value="START_lipid-bd_dom"/>
</dbReference>
<dbReference type="GO" id="GO:0008289">
    <property type="term" value="F:lipid binding"/>
    <property type="evidence" value="ECO:0007669"/>
    <property type="project" value="InterPro"/>
</dbReference>
<comment type="caution">
    <text evidence="2">The sequence shown here is derived from an EMBL/GenBank/DDBJ whole genome shotgun (WGS) entry which is preliminary data.</text>
</comment>
<name>A0A066W8F6_TILAU</name>
<proteinExistence type="predicted"/>
<dbReference type="Gene3D" id="3.30.530.20">
    <property type="match status" value="1"/>
</dbReference>
<evidence type="ECO:0000313" key="2">
    <source>
        <dbReference type="EMBL" id="KDN47329.1"/>
    </source>
</evidence>
<organism evidence="2 3">
    <name type="scientific">Tilletiaria anomala (strain ATCC 24038 / CBS 436.72 / UBC 951)</name>
    <dbReference type="NCBI Taxonomy" id="1037660"/>
    <lineage>
        <taxon>Eukaryota</taxon>
        <taxon>Fungi</taxon>
        <taxon>Dikarya</taxon>
        <taxon>Basidiomycota</taxon>
        <taxon>Ustilaginomycotina</taxon>
        <taxon>Exobasidiomycetes</taxon>
        <taxon>Georgefischeriales</taxon>
        <taxon>Tilletiariaceae</taxon>
        <taxon>Tilletiaria</taxon>
    </lineage>
</organism>
<dbReference type="PROSITE" id="PS50848">
    <property type="entry name" value="START"/>
    <property type="match status" value="1"/>
</dbReference>
<dbReference type="OMA" id="SYFVWAR"/>
<dbReference type="HOGENOM" id="CLU_061635_0_0_1"/>
<evidence type="ECO:0000259" key="1">
    <source>
        <dbReference type="PROSITE" id="PS50848"/>
    </source>
</evidence>
<dbReference type="CDD" id="cd00177">
    <property type="entry name" value="START"/>
    <property type="match status" value="1"/>
</dbReference>
<dbReference type="PANTHER" id="PTHR19308">
    <property type="entry name" value="PHOSPHATIDYLCHOLINE TRANSFER PROTEIN"/>
    <property type="match status" value="1"/>
</dbReference>
<evidence type="ECO:0000313" key="3">
    <source>
        <dbReference type="Proteomes" id="UP000027361"/>
    </source>
</evidence>
<keyword evidence="3" id="KW-1185">Reference proteome</keyword>
<accession>A0A066W8F6</accession>